<dbReference type="PRINTS" id="PR00085">
    <property type="entry name" value="THFDHDRGNASE"/>
</dbReference>
<evidence type="ECO:0000256" key="10">
    <source>
        <dbReference type="ARBA" id="ARBA00023268"/>
    </source>
</evidence>
<evidence type="ECO:0000313" key="14">
    <source>
        <dbReference type="EMBL" id="WRP15268.1"/>
    </source>
</evidence>
<evidence type="ECO:0000256" key="8">
    <source>
        <dbReference type="ARBA" id="ARBA00023102"/>
    </source>
</evidence>
<dbReference type="InterPro" id="IPR046346">
    <property type="entry name" value="Aminoacid_DH-like_N_sf"/>
</dbReference>
<dbReference type="HAMAP" id="MF_01576">
    <property type="entry name" value="THF_DHG_CYH"/>
    <property type="match status" value="1"/>
</dbReference>
<gene>
    <name evidence="11 14" type="primary">folD</name>
    <name evidence="14" type="ORF">VLY81_03630</name>
</gene>
<evidence type="ECO:0000259" key="12">
    <source>
        <dbReference type="Pfam" id="PF00763"/>
    </source>
</evidence>
<comment type="similarity">
    <text evidence="11">Belongs to the tetrahydrofolate dehydrogenase/cyclohydrolase family.</text>
</comment>
<dbReference type="NCBIfam" id="NF010783">
    <property type="entry name" value="PRK14186.1"/>
    <property type="match status" value="1"/>
</dbReference>
<dbReference type="NCBIfam" id="NF008058">
    <property type="entry name" value="PRK10792.1"/>
    <property type="match status" value="1"/>
</dbReference>
<evidence type="ECO:0000259" key="13">
    <source>
        <dbReference type="Pfam" id="PF02882"/>
    </source>
</evidence>
<comment type="catalytic activity">
    <reaction evidence="11">
        <text>(6R)-5,10-methylene-5,6,7,8-tetrahydrofolate + NADP(+) = (6R)-5,10-methenyltetrahydrofolate + NADPH</text>
        <dbReference type="Rhea" id="RHEA:22812"/>
        <dbReference type="ChEBI" id="CHEBI:15636"/>
        <dbReference type="ChEBI" id="CHEBI:57455"/>
        <dbReference type="ChEBI" id="CHEBI:57783"/>
        <dbReference type="ChEBI" id="CHEBI:58349"/>
        <dbReference type="EC" id="1.5.1.5"/>
    </reaction>
</comment>
<evidence type="ECO:0000256" key="11">
    <source>
        <dbReference type="HAMAP-Rule" id="MF_01576"/>
    </source>
</evidence>
<dbReference type="SUPFAM" id="SSF53223">
    <property type="entry name" value="Aminoacid dehydrogenase-like, N-terminal domain"/>
    <property type="match status" value="1"/>
</dbReference>
<dbReference type="Gene3D" id="3.40.50.720">
    <property type="entry name" value="NAD(P)-binding Rossmann-like Domain"/>
    <property type="match status" value="1"/>
</dbReference>
<keyword evidence="8 11" id="KW-0368">Histidine biosynthesis</keyword>
<keyword evidence="15" id="KW-1185">Reference proteome</keyword>
<dbReference type="CDD" id="cd01080">
    <property type="entry name" value="NAD_bind_m-THF_DH_Cyclohyd"/>
    <property type="match status" value="1"/>
</dbReference>
<comment type="pathway">
    <text evidence="1 11">One-carbon metabolism; tetrahydrofolate interconversion.</text>
</comment>
<evidence type="ECO:0000256" key="6">
    <source>
        <dbReference type="ARBA" id="ARBA00022857"/>
    </source>
</evidence>
<dbReference type="Gene3D" id="3.40.50.10860">
    <property type="entry name" value="Leucine Dehydrogenase, chain A, domain 1"/>
    <property type="match status" value="1"/>
</dbReference>
<feature type="binding site" evidence="11">
    <location>
        <begin position="168"/>
        <end position="170"/>
    </location>
    <ligand>
        <name>NADP(+)</name>
        <dbReference type="ChEBI" id="CHEBI:58349"/>
    </ligand>
</feature>
<dbReference type="GO" id="GO:0004477">
    <property type="term" value="F:methenyltetrahydrofolate cyclohydrolase activity"/>
    <property type="evidence" value="ECO:0007669"/>
    <property type="project" value="UniProtKB-EC"/>
</dbReference>
<protein>
    <recommendedName>
        <fullName evidence="11">Bifunctional protein FolD</fullName>
    </recommendedName>
    <domain>
        <recommendedName>
            <fullName evidence="11">Methylenetetrahydrofolate dehydrogenase</fullName>
            <ecNumber evidence="11">1.5.1.5</ecNumber>
        </recommendedName>
    </domain>
    <domain>
        <recommendedName>
            <fullName evidence="11">Methenyltetrahydrofolate cyclohydrolase</fullName>
            <ecNumber evidence="11">3.5.4.9</ecNumber>
        </recommendedName>
    </domain>
</protein>
<keyword evidence="2 11" id="KW-0554">One-carbon metabolism</keyword>
<comment type="caution">
    <text evidence="11">Lacks conserved residue(s) required for the propagation of feature annotation.</text>
</comment>
<evidence type="ECO:0000256" key="5">
    <source>
        <dbReference type="ARBA" id="ARBA00022801"/>
    </source>
</evidence>
<dbReference type="PANTHER" id="PTHR48099:SF5">
    <property type="entry name" value="C-1-TETRAHYDROFOLATE SYNTHASE, CYTOPLASMIC"/>
    <property type="match status" value="1"/>
</dbReference>
<dbReference type="PROSITE" id="PS00767">
    <property type="entry name" value="THF_DHG_CYH_2"/>
    <property type="match status" value="1"/>
</dbReference>
<keyword evidence="7 11" id="KW-0560">Oxidoreductase</keyword>
<proteinExistence type="inferred from homology"/>
<evidence type="ECO:0000256" key="7">
    <source>
        <dbReference type="ARBA" id="ARBA00023002"/>
    </source>
</evidence>
<dbReference type="EC" id="1.5.1.5" evidence="11"/>
<dbReference type="Pfam" id="PF02882">
    <property type="entry name" value="THF_DHG_CYH_C"/>
    <property type="match status" value="1"/>
</dbReference>
<evidence type="ECO:0000256" key="2">
    <source>
        <dbReference type="ARBA" id="ARBA00022563"/>
    </source>
</evidence>
<organism evidence="14 15">
    <name type="scientific">Geochorda subterranea</name>
    <dbReference type="NCBI Taxonomy" id="3109564"/>
    <lineage>
        <taxon>Bacteria</taxon>
        <taxon>Bacillati</taxon>
        <taxon>Bacillota</taxon>
        <taxon>Limnochordia</taxon>
        <taxon>Limnochordales</taxon>
        <taxon>Geochordaceae</taxon>
        <taxon>Geochorda</taxon>
    </lineage>
</organism>
<feature type="binding site" evidence="11">
    <location>
        <position position="234"/>
    </location>
    <ligand>
        <name>NADP(+)</name>
        <dbReference type="ChEBI" id="CHEBI:58349"/>
    </ligand>
</feature>
<keyword evidence="9 11" id="KW-0486">Methionine biosynthesis</keyword>
<dbReference type="EMBL" id="CP141614">
    <property type="protein sequence ID" value="WRP15268.1"/>
    <property type="molecule type" value="Genomic_DNA"/>
</dbReference>
<evidence type="ECO:0000256" key="1">
    <source>
        <dbReference type="ARBA" id="ARBA00004777"/>
    </source>
</evidence>
<evidence type="ECO:0000313" key="15">
    <source>
        <dbReference type="Proteomes" id="UP001333102"/>
    </source>
</evidence>
<dbReference type="GO" id="GO:0004488">
    <property type="term" value="F:methylenetetrahydrofolate dehydrogenase (NADP+) activity"/>
    <property type="evidence" value="ECO:0007669"/>
    <property type="project" value="UniProtKB-EC"/>
</dbReference>
<reference evidence="15" key="1">
    <citation type="submission" date="2023-12" db="EMBL/GenBank/DDBJ databases">
        <title>Novel isolates from deep terrestrial aquifers shed light on the physiology and ecology of the class Limnochordia.</title>
        <authorList>
            <person name="Karnachuk O.V."/>
            <person name="Lukina A.P."/>
            <person name="Avakyan M.R."/>
            <person name="Kadnikov V."/>
            <person name="Begmatov S."/>
            <person name="Beletsky A.V."/>
            <person name="Mardanov A.V."/>
            <person name="Ravin N.V."/>
        </authorList>
    </citation>
    <scope>NUCLEOTIDE SEQUENCE [LARGE SCALE GENOMIC DNA]</scope>
    <source>
        <strain evidence="15">LN</strain>
    </source>
</reference>
<keyword evidence="5 11" id="KW-0378">Hydrolase</keyword>
<evidence type="ECO:0000256" key="3">
    <source>
        <dbReference type="ARBA" id="ARBA00022605"/>
    </source>
</evidence>
<name>A0ABZ1BSU2_9FIRM</name>
<sequence>MADRARIIDGKALAAAVRRQVAQRVSQLQERYGTVPGLSVILVGDDPASAIYVRNKRRACEELGIRSRVHHLPAQTRASELAELIDRCNADPQVHGILLQLPLPAHLEADDFLARIDPRKDVDGFHPVNMGRLLQGRPYLVPCTPAGILHLIDATGVELQGRRAVVIGRSNIVGKPTALLLLGRHATVTVCHSRTRDLAGVCREADVLVAAVGRARLVRGDWIKPGAVVIDVGINRLPDGSLAGDVDFDAASRVAGHVTPVPGGVGPMTVAMLMANAVTAAERLLEATDGA</sequence>
<dbReference type="InterPro" id="IPR000672">
    <property type="entry name" value="THF_DH/CycHdrlase"/>
</dbReference>
<comment type="function">
    <text evidence="11">Catalyzes the oxidation of 5,10-methylenetetrahydrofolate to 5,10-methenyltetrahydrofolate and then the hydrolysis of 5,10-methenyltetrahydrofolate to 10-formyltetrahydrofolate.</text>
</comment>
<keyword evidence="10 11" id="KW-0511">Multifunctional enzyme</keyword>
<dbReference type="NCBIfam" id="NF010785">
    <property type="entry name" value="PRK14188.1"/>
    <property type="match status" value="1"/>
</dbReference>
<comment type="subunit">
    <text evidence="11">Homodimer.</text>
</comment>
<dbReference type="InterPro" id="IPR020867">
    <property type="entry name" value="THF_DH/CycHdrlase_CS"/>
</dbReference>
<feature type="domain" description="Tetrahydrofolate dehydrogenase/cyclohydrolase NAD(P)-binding" evidence="13">
    <location>
        <begin position="142"/>
        <end position="283"/>
    </location>
</feature>
<dbReference type="RefSeq" id="WP_324669664.1">
    <property type="nucleotide sequence ID" value="NZ_CP141614.1"/>
</dbReference>
<dbReference type="Pfam" id="PF00763">
    <property type="entry name" value="THF_DHG_CYH"/>
    <property type="match status" value="1"/>
</dbReference>
<dbReference type="EC" id="3.5.4.9" evidence="11"/>
<keyword evidence="4 11" id="KW-0658">Purine biosynthesis</keyword>
<dbReference type="PANTHER" id="PTHR48099">
    <property type="entry name" value="C-1-TETRAHYDROFOLATE SYNTHASE, CYTOPLASMIC-RELATED"/>
    <property type="match status" value="1"/>
</dbReference>
<dbReference type="InterPro" id="IPR020631">
    <property type="entry name" value="THF_DH/CycHdrlase_NAD-bd_dom"/>
</dbReference>
<evidence type="ECO:0000256" key="4">
    <source>
        <dbReference type="ARBA" id="ARBA00022755"/>
    </source>
</evidence>
<dbReference type="InterPro" id="IPR036291">
    <property type="entry name" value="NAD(P)-bd_dom_sf"/>
</dbReference>
<evidence type="ECO:0000256" key="9">
    <source>
        <dbReference type="ARBA" id="ARBA00023167"/>
    </source>
</evidence>
<dbReference type="SUPFAM" id="SSF51735">
    <property type="entry name" value="NAD(P)-binding Rossmann-fold domains"/>
    <property type="match status" value="1"/>
</dbReference>
<keyword evidence="6 11" id="KW-0521">NADP</keyword>
<keyword evidence="3 11" id="KW-0028">Amino-acid biosynthesis</keyword>
<dbReference type="Proteomes" id="UP001333102">
    <property type="component" value="Chromosome"/>
</dbReference>
<comment type="catalytic activity">
    <reaction evidence="11">
        <text>(6R)-5,10-methenyltetrahydrofolate + H2O = (6R)-10-formyltetrahydrofolate + H(+)</text>
        <dbReference type="Rhea" id="RHEA:23700"/>
        <dbReference type="ChEBI" id="CHEBI:15377"/>
        <dbReference type="ChEBI" id="CHEBI:15378"/>
        <dbReference type="ChEBI" id="CHEBI:57455"/>
        <dbReference type="ChEBI" id="CHEBI:195366"/>
        <dbReference type="EC" id="3.5.4.9"/>
    </reaction>
</comment>
<dbReference type="InterPro" id="IPR020630">
    <property type="entry name" value="THF_DH/CycHdrlase_cat_dom"/>
</dbReference>
<feature type="domain" description="Tetrahydrofolate dehydrogenase/cyclohydrolase catalytic" evidence="12">
    <location>
        <begin position="8"/>
        <end position="123"/>
    </location>
</feature>
<accession>A0ABZ1BSU2</accession>